<feature type="region of interest" description="Disordered" evidence="1">
    <location>
        <begin position="39"/>
        <end position="92"/>
    </location>
</feature>
<feature type="compositionally biased region" description="Polar residues" evidence="1">
    <location>
        <begin position="78"/>
        <end position="87"/>
    </location>
</feature>
<proteinExistence type="predicted"/>
<sequence>MLNNLETNTKYKLISLIIDRFNITDLNYEFILENKINNVPSEPEKPIENPTENPGSGDIDAGGNQPLPKPEPQPGHNPGSSEPNLPENTPDRKHQEMEFVLPKLNKLDVNTPITNPGNISNPKTVFDHTEFPKEIVLEKNTHNDNLIENYFRNEMKKVLQYIIGQGANTPDIPRWFNIYSTQEEQPDFYSYIPDLIVRLKENDNLYAYNHSIFPSLVHHNELTIKENKLVWQKNLTNFLNKDFSKRKIRFTLEKQKPTTFFLSGIAKTPIFVDIDLESLLNSENKTLTERIENSNYSFSATIIDSQIKVEFTNNENKEFSFDFADNQTKDVFSKFGITTEISYLTKEENNELFTISSKPFINDSHAKLTTNQNFYSDENNLKAYSGLRVLPKDTNSFFDKIRQRVFVVGGGTSTMVSKVKPSDPNSTLYYFITNRHVSDILETRWNDPRVLNKVLIPDFSDEK</sequence>
<accession>A0A809S963</accession>
<dbReference type="KEGG" id="mfel:JPM2_5670"/>
<evidence type="ECO:0000313" key="3">
    <source>
        <dbReference type="Proteomes" id="UP000464317"/>
    </source>
</evidence>
<keyword evidence="3" id="KW-1185">Reference proteome</keyword>
<evidence type="ECO:0000313" key="2">
    <source>
        <dbReference type="EMBL" id="BBU47874.1"/>
    </source>
</evidence>
<dbReference type="Proteomes" id="UP000464317">
    <property type="component" value="Chromosome"/>
</dbReference>
<reference evidence="2 3" key="1">
    <citation type="submission" date="2020-01" db="EMBL/GenBank/DDBJ databases">
        <title>Complete genome sequence of Mycoplasma felis strain Myco-2.</title>
        <authorList>
            <person name="Kinoshita Y."/>
            <person name="Niwa H."/>
            <person name="Uchida-Fujii E."/>
            <person name="Nukada T."/>
        </authorList>
    </citation>
    <scope>NUCLEOTIDE SEQUENCE [LARGE SCALE GENOMIC DNA]</scope>
    <source>
        <strain evidence="2 3">Myco-2</strain>
    </source>
</reference>
<organism evidence="2 3">
    <name type="scientific">Mycoplasmopsis felis</name>
    <dbReference type="NCBI Taxonomy" id="33923"/>
    <lineage>
        <taxon>Bacteria</taxon>
        <taxon>Bacillati</taxon>
        <taxon>Mycoplasmatota</taxon>
        <taxon>Mycoplasmoidales</taxon>
        <taxon>Metamycoplasmataceae</taxon>
        <taxon>Mycoplasmopsis</taxon>
    </lineage>
</organism>
<dbReference type="EMBL" id="AP022325">
    <property type="protein sequence ID" value="BBU47874.1"/>
    <property type="molecule type" value="Genomic_DNA"/>
</dbReference>
<evidence type="ECO:0000256" key="1">
    <source>
        <dbReference type="SAM" id="MobiDB-lite"/>
    </source>
</evidence>
<name>A0A809S963_9BACT</name>
<protein>
    <submittedName>
        <fullName evidence="2">Uncharacterized protein</fullName>
    </submittedName>
</protein>
<gene>
    <name evidence="2" type="ORF">JPM2_5670</name>
</gene>
<dbReference type="AlphaFoldDB" id="A0A809S963"/>